<evidence type="ECO:0000313" key="1">
    <source>
        <dbReference type="EMBL" id="KAL0943263.1"/>
    </source>
</evidence>
<proteinExistence type="predicted"/>
<organism evidence="1 2">
    <name type="scientific">Colletotrichum truncatum</name>
    <name type="common">Anthracnose fungus</name>
    <name type="synonym">Colletotrichum capsici</name>
    <dbReference type="NCBI Taxonomy" id="5467"/>
    <lineage>
        <taxon>Eukaryota</taxon>
        <taxon>Fungi</taxon>
        <taxon>Dikarya</taxon>
        <taxon>Ascomycota</taxon>
        <taxon>Pezizomycotina</taxon>
        <taxon>Sordariomycetes</taxon>
        <taxon>Hypocreomycetidae</taxon>
        <taxon>Glomerellales</taxon>
        <taxon>Glomerellaceae</taxon>
        <taxon>Colletotrichum</taxon>
        <taxon>Colletotrichum truncatum species complex</taxon>
    </lineage>
</organism>
<comment type="caution">
    <text evidence="1">The sequence shown here is derived from an EMBL/GenBank/DDBJ whole genome shotgun (WGS) entry which is preliminary data.</text>
</comment>
<evidence type="ECO:0000313" key="2">
    <source>
        <dbReference type="Proteomes" id="UP000805649"/>
    </source>
</evidence>
<dbReference type="EMBL" id="VUJX02000001">
    <property type="protein sequence ID" value="KAL0943263.1"/>
    <property type="molecule type" value="Genomic_DNA"/>
</dbReference>
<accession>A0ACC3ZH25</accession>
<protein>
    <submittedName>
        <fullName evidence="1">Uncharacterized protein</fullName>
    </submittedName>
</protein>
<keyword evidence="2" id="KW-1185">Reference proteome</keyword>
<gene>
    <name evidence="1" type="ORF">CTRU02_201149</name>
</gene>
<dbReference type="Proteomes" id="UP000805649">
    <property type="component" value="Unassembled WGS sequence"/>
</dbReference>
<name>A0ACC3ZH25_COLTU</name>
<reference evidence="1 2" key="1">
    <citation type="journal article" date="2020" name="Phytopathology">
        <title>Genome Sequence Resources of Colletotrichum truncatum, C. plurivorum, C. musicola, and C. sojae: Four Species Pathogenic to Soybean (Glycine max).</title>
        <authorList>
            <person name="Rogerio F."/>
            <person name="Boufleur T.R."/>
            <person name="Ciampi-Guillardi M."/>
            <person name="Sukno S.A."/>
            <person name="Thon M.R."/>
            <person name="Massola Junior N.S."/>
            <person name="Baroncelli R."/>
        </authorList>
    </citation>
    <scope>NUCLEOTIDE SEQUENCE [LARGE SCALE GENOMIC DNA]</scope>
    <source>
        <strain evidence="1 2">CMES1059</strain>
    </source>
</reference>
<sequence>MSADQFDAPPPPYEDAASAIARQPPFPRPDQIQTHYITIESGTASPSLPFPDPAELWLGRDISRQDWSTFVANLTAALEADEQENKQQSKGQGNGKGRVAEIVARWNSGFFEPRGLKIVLNDEGASAGSSGSGSSRFQFGPDKFGVKIGSGIFGLDLSKKSNPEK</sequence>